<sequence length="140" mass="15595">MACSRRLPPSPLGRNSSLHQTLHKEEKHAEAKIENPEKACGKDGGVKKKRTMRRPRSKKPYLVQTKSWQEKMKVLRAAAACVYINKQNPEKQSWEENAGASGYANVKDFEADCDNIGVHLLAEVATGLSLAVEEKDEHGI</sequence>
<protein>
    <submittedName>
        <fullName evidence="2">Uncharacterized protein</fullName>
    </submittedName>
</protein>
<dbReference type="Proteomes" id="UP001374584">
    <property type="component" value="Unassembled WGS sequence"/>
</dbReference>
<keyword evidence="3" id="KW-1185">Reference proteome</keyword>
<feature type="compositionally biased region" description="Basic residues" evidence="1">
    <location>
        <begin position="47"/>
        <end position="59"/>
    </location>
</feature>
<evidence type="ECO:0000313" key="2">
    <source>
        <dbReference type="EMBL" id="KAK7353282.1"/>
    </source>
</evidence>
<accession>A0AAN9QZ62</accession>
<reference evidence="2 3" key="1">
    <citation type="submission" date="2024-01" db="EMBL/GenBank/DDBJ databases">
        <title>The genomes of 5 underutilized Papilionoideae crops provide insights into root nodulation and disease resistanc.</title>
        <authorList>
            <person name="Jiang F."/>
        </authorList>
    </citation>
    <scope>NUCLEOTIDE SEQUENCE [LARGE SCALE GENOMIC DNA]</scope>
    <source>
        <strain evidence="2">JINMINGXINNONG_FW02</strain>
        <tissue evidence="2">Leaves</tissue>
    </source>
</reference>
<evidence type="ECO:0000256" key="1">
    <source>
        <dbReference type="SAM" id="MobiDB-lite"/>
    </source>
</evidence>
<name>A0AAN9QZ62_PHACN</name>
<feature type="compositionally biased region" description="Basic and acidic residues" evidence="1">
    <location>
        <begin position="22"/>
        <end position="46"/>
    </location>
</feature>
<feature type="region of interest" description="Disordered" evidence="1">
    <location>
        <begin position="1"/>
        <end position="64"/>
    </location>
</feature>
<comment type="caution">
    <text evidence="2">The sequence shown here is derived from an EMBL/GenBank/DDBJ whole genome shotgun (WGS) entry which is preliminary data.</text>
</comment>
<dbReference type="EMBL" id="JAYMYR010000007">
    <property type="protein sequence ID" value="KAK7353282.1"/>
    <property type="molecule type" value="Genomic_DNA"/>
</dbReference>
<organism evidence="2 3">
    <name type="scientific">Phaseolus coccineus</name>
    <name type="common">Scarlet runner bean</name>
    <name type="synonym">Phaseolus multiflorus</name>
    <dbReference type="NCBI Taxonomy" id="3886"/>
    <lineage>
        <taxon>Eukaryota</taxon>
        <taxon>Viridiplantae</taxon>
        <taxon>Streptophyta</taxon>
        <taxon>Embryophyta</taxon>
        <taxon>Tracheophyta</taxon>
        <taxon>Spermatophyta</taxon>
        <taxon>Magnoliopsida</taxon>
        <taxon>eudicotyledons</taxon>
        <taxon>Gunneridae</taxon>
        <taxon>Pentapetalae</taxon>
        <taxon>rosids</taxon>
        <taxon>fabids</taxon>
        <taxon>Fabales</taxon>
        <taxon>Fabaceae</taxon>
        <taxon>Papilionoideae</taxon>
        <taxon>50 kb inversion clade</taxon>
        <taxon>NPAAA clade</taxon>
        <taxon>indigoferoid/millettioid clade</taxon>
        <taxon>Phaseoleae</taxon>
        <taxon>Phaseolus</taxon>
    </lineage>
</organism>
<proteinExistence type="predicted"/>
<dbReference type="AlphaFoldDB" id="A0AAN9QZ62"/>
<evidence type="ECO:0000313" key="3">
    <source>
        <dbReference type="Proteomes" id="UP001374584"/>
    </source>
</evidence>
<gene>
    <name evidence="2" type="ORF">VNO80_18726</name>
</gene>